<protein>
    <submittedName>
        <fullName evidence="1">Uncharacterized protein</fullName>
    </submittedName>
</protein>
<sequence length="80" mass="9312">MIQRVIDPSKDTRALINKLFVEIRINASEYAICIFEDLDLICVGAHRPERRYQRLGGANVTCSRCRRINSCFAWIHILTF</sequence>
<dbReference type="AlphaFoldDB" id="A0A2U3QDI0"/>
<gene>
    <name evidence="1" type="ORF">NBG4_10001</name>
</gene>
<evidence type="ECO:0000313" key="2">
    <source>
        <dbReference type="Proteomes" id="UP000245125"/>
    </source>
</evidence>
<name>A0A2U3QDI0_9BACT</name>
<organism evidence="1 2">
    <name type="scientific">Candidatus Sulfobium mesophilum</name>
    <dbReference type="NCBI Taxonomy" id="2016548"/>
    <lineage>
        <taxon>Bacteria</taxon>
        <taxon>Pseudomonadati</taxon>
        <taxon>Nitrospirota</taxon>
        <taxon>Nitrospiria</taxon>
        <taxon>Nitrospirales</taxon>
        <taxon>Nitrospiraceae</taxon>
        <taxon>Candidatus Sulfobium</taxon>
    </lineage>
</organism>
<dbReference type="EMBL" id="OUUY01000001">
    <property type="protein sequence ID" value="SPP99467.1"/>
    <property type="molecule type" value="Genomic_DNA"/>
</dbReference>
<accession>A0A2U3QDI0</accession>
<proteinExistence type="predicted"/>
<evidence type="ECO:0000313" key="1">
    <source>
        <dbReference type="EMBL" id="SPP99467.1"/>
    </source>
</evidence>
<reference evidence="2" key="1">
    <citation type="submission" date="2018-03" db="EMBL/GenBank/DDBJ databases">
        <authorList>
            <person name="Zecchin S."/>
        </authorList>
    </citation>
    <scope>NUCLEOTIDE SEQUENCE [LARGE SCALE GENOMIC DNA]</scope>
</reference>
<keyword evidence="2" id="KW-1185">Reference proteome</keyword>
<dbReference type="Proteomes" id="UP000245125">
    <property type="component" value="Unassembled WGS sequence"/>
</dbReference>